<dbReference type="AlphaFoldDB" id="A0A1Y2SJG8"/>
<evidence type="ECO:0000256" key="3">
    <source>
        <dbReference type="ARBA" id="ARBA00022980"/>
    </source>
</evidence>
<dbReference type="GO" id="GO:1990904">
    <property type="term" value="C:ribonucleoprotein complex"/>
    <property type="evidence" value="ECO:0007669"/>
    <property type="project" value="UniProtKB-KW"/>
</dbReference>
<dbReference type="InterPro" id="IPR034704">
    <property type="entry name" value="Ribosomal_bL28/bL31-like_sf"/>
</dbReference>
<dbReference type="GO" id="GO:0006412">
    <property type="term" value="P:translation"/>
    <property type="evidence" value="ECO:0007669"/>
    <property type="project" value="UniProtKB-UniRule"/>
</dbReference>
<dbReference type="PANTHER" id="PTHR33280">
    <property type="entry name" value="50S RIBOSOMAL PROTEIN L31, CHLOROPLASTIC"/>
    <property type="match status" value="1"/>
</dbReference>
<comment type="subunit">
    <text evidence="2 5">Part of the 50S ribosomal subunit.</text>
</comment>
<comment type="caution">
    <text evidence="6">The sequence shown here is derived from an EMBL/GenBank/DDBJ whole genome shotgun (WGS) entry which is preliminary data.</text>
</comment>
<sequence length="84" mass="9652">MKSGIHPNYRTVVFHDTSTDTYFKVGSTIYTQKSITLEGNEYPYVMIEVSSESHPFYTGKQRVLSQEGSTARFQKKFGRFLACK</sequence>
<dbReference type="Pfam" id="PF01197">
    <property type="entry name" value="Ribosomal_L31"/>
    <property type="match status" value="1"/>
</dbReference>
<dbReference type="STRING" id="40578.Xbed_02739"/>
<reference evidence="6 7" key="1">
    <citation type="submission" date="2017-01" db="EMBL/GenBank/DDBJ databases">
        <title>Deconstructing symbiosis and pathogenesis requirements using a combined genomic-metabolomic approach.</title>
        <authorList>
            <person name="Tobias N.J."/>
            <person name="Wolff H."/>
            <person name="Djahanschiri B."/>
            <person name="Ebersberger I."/>
            <person name="Bode H.B."/>
        </authorList>
    </citation>
    <scope>NUCLEOTIDE SEQUENCE [LARGE SCALE GENOMIC DNA]</scope>
    <source>
        <strain evidence="6 7">DSM 4764</strain>
    </source>
</reference>
<dbReference type="SUPFAM" id="SSF143800">
    <property type="entry name" value="L28p-like"/>
    <property type="match status" value="1"/>
</dbReference>
<dbReference type="InterPro" id="IPR042105">
    <property type="entry name" value="Ribosomal_bL31_sf"/>
</dbReference>
<dbReference type="GO" id="GO:0005840">
    <property type="term" value="C:ribosome"/>
    <property type="evidence" value="ECO:0007669"/>
    <property type="project" value="UniProtKB-KW"/>
</dbReference>
<gene>
    <name evidence="5" type="primary">rpmE2</name>
    <name evidence="6" type="ORF">Xbed_02739</name>
</gene>
<accession>A0A1Y2SJG8</accession>
<dbReference type="PRINTS" id="PR01249">
    <property type="entry name" value="RIBOSOMALL31"/>
</dbReference>
<dbReference type="EMBL" id="MUBK01000023">
    <property type="protein sequence ID" value="OTA19044.1"/>
    <property type="molecule type" value="Genomic_DNA"/>
</dbReference>
<organism evidence="6 7">
    <name type="scientific">Xenorhabdus beddingii</name>
    <dbReference type="NCBI Taxonomy" id="40578"/>
    <lineage>
        <taxon>Bacteria</taxon>
        <taxon>Pseudomonadati</taxon>
        <taxon>Pseudomonadota</taxon>
        <taxon>Gammaproteobacteria</taxon>
        <taxon>Enterobacterales</taxon>
        <taxon>Morganellaceae</taxon>
        <taxon>Xenorhabdus</taxon>
    </lineage>
</organism>
<dbReference type="Gene3D" id="4.10.830.30">
    <property type="entry name" value="Ribosomal protein L31"/>
    <property type="match status" value="1"/>
</dbReference>
<dbReference type="OrthoDB" id="9803251at2"/>
<evidence type="ECO:0000256" key="4">
    <source>
        <dbReference type="ARBA" id="ARBA00023274"/>
    </source>
</evidence>
<dbReference type="PANTHER" id="PTHR33280:SF1">
    <property type="entry name" value="LARGE RIBOSOMAL SUBUNIT PROTEIN BL31C"/>
    <property type="match status" value="1"/>
</dbReference>
<dbReference type="HAMAP" id="MF_00502">
    <property type="entry name" value="Ribosomal_bL31_2"/>
    <property type="match status" value="1"/>
</dbReference>
<dbReference type="InterPro" id="IPR002150">
    <property type="entry name" value="Ribosomal_bL31"/>
</dbReference>
<dbReference type="GO" id="GO:0003735">
    <property type="term" value="F:structural constituent of ribosome"/>
    <property type="evidence" value="ECO:0007669"/>
    <property type="project" value="InterPro"/>
</dbReference>
<proteinExistence type="inferred from homology"/>
<protein>
    <recommendedName>
        <fullName evidence="5">Large ribosomal subunit protein bL31B</fullName>
    </recommendedName>
</protein>
<evidence type="ECO:0000256" key="1">
    <source>
        <dbReference type="ARBA" id="ARBA00008196"/>
    </source>
</evidence>
<dbReference type="NCBIfam" id="TIGR00105">
    <property type="entry name" value="L31"/>
    <property type="match status" value="1"/>
</dbReference>
<comment type="similarity">
    <text evidence="1 5">Belongs to the bacterial ribosomal protein bL31 family. Type B subfamily.</text>
</comment>
<keyword evidence="7" id="KW-1185">Reference proteome</keyword>
<keyword evidence="4 5" id="KW-0687">Ribonucleoprotein</keyword>
<evidence type="ECO:0000256" key="2">
    <source>
        <dbReference type="ARBA" id="ARBA00011838"/>
    </source>
</evidence>
<dbReference type="RefSeq" id="WP_086113446.1">
    <property type="nucleotide sequence ID" value="NZ_CAWNHF010000127.1"/>
</dbReference>
<keyword evidence="3 5" id="KW-0689">Ribosomal protein</keyword>
<dbReference type="NCBIfam" id="NF002462">
    <property type="entry name" value="PRK01678.1"/>
    <property type="match status" value="1"/>
</dbReference>
<evidence type="ECO:0000313" key="6">
    <source>
        <dbReference type="EMBL" id="OTA19044.1"/>
    </source>
</evidence>
<dbReference type="Proteomes" id="UP000194204">
    <property type="component" value="Unassembled WGS sequence"/>
</dbReference>
<name>A0A1Y2SJG8_9GAMM</name>
<evidence type="ECO:0000313" key="7">
    <source>
        <dbReference type="Proteomes" id="UP000194204"/>
    </source>
</evidence>
<evidence type="ECO:0000256" key="5">
    <source>
        <dbReference type="HAMAP-Rule" id="MF_00502"/>
    </source>
</evidence>
<dbReference type="InterPro" id="IPR027493">
    <property type="entry name" value="Ribosomal_bL31_B"/>
</dbReference>